<evidence type="ECO:0000256" key="4">
    <source>
        <dbReference type="ARBA" id="ARBA00022927"/>
    </source>
</evidence>
<dbReference type="GO" id="GO:0034045">
    <property type="term" value="C:phagophore assembly site membrane"/>
    <property type="evidence" value="ECO:0007669"/>
    <property type="project" value="UniProtKB-SubCell"/>
</dbReference>
<dbReference type="SUPFAM" id="SSF50911">
    <property type="entry name" value="Mannose 6-phosphate receptor domain"/>
    <property type="match status" value="1"/>
</dbReference>
<dbReference type="InterPro" id="IPR018939">
    <property type="entry name" value="Autophagy-rel_prot_27"/>
</dbReference>
<keyword evidence="5 7" id="KW-1133">Transmembrane helix</keyword>
<keyword evidence="6 7" id="KW-0472">Membrane</keyword>
<protein>
    <recommendedName>
        <fullName evidence="10">Cation-dependent mannose-6-phosphate receptor</fullName>
    </recommendedName>
</protein>
<keyword evidence="9" id="KW-1185">Reference proteome</keyword>
<keyword evidence="4" id="KW-0813">Transport</keyword>
<dbReference type="HOGENOM" id="CLU_058440_1_0_1"/>
<keyword evidence="2 7" id="KW-0812">Transmembrane</keyword>
<evidence type="ECO:0000256" key="6">
    <source>
        <dbReference type="ARBA" id="ARBA00023136"/>
    </source>
</evidence>
<proteinExistence type="predicted"/>
<evidence type="ECO:0000313" key="8">
    <source>
        <dbReference type="EMBL" id="EDO48852.1"/>
    </source>
</evidence>
<dbReference type="InterPro" id="IPR009011">
    <property type="entry name" value="Man6P_isomerase_rcpt-bd_dom_sf"/>
</dbReference>
<dbReference type="Proteomes" id="UP000001593">
    <property type="component" value="Unassembled WGS sequence"/>
</dbReference>
<feature type="transmembrane region" description="Helical" evidence="7">
    <location>
        <begin position="160"/>
        <end position="186"/>
    </location>
</feature>
<dbReference type="PANTHER" id="PTHR15071">
    <property type="entry name" value="MANNOSE-6-PHOSPHATE RECEPTOR FAMILY MEMBER"/>
    <property type="match status" value="1"/>
</dbReference>
<keyword evidence="4" id="KW-0653">Protein transport</keyword>
<accession>A7RHI0</accession>
<dbReference type="GO" id="GO:0005802">
    <property type="term" value="C:trans-Golgi network"/>
    <property type="evidence" value="ECO:0000318"/>
    <property type="project" value="GO_Central"/>
</dbReference>
<evidence type="ECO:0000256" key="2">
    <source>
        <dbReference type="ARBA" id="ARBA00022692"/>
    </source>
</evidence>
<organism evidence="8 9">
    <name type="scientific">Nematostella vectensis</name>
    <name type="common">Starlet sea anemone</name>
    <dbReference type="NCBI Taxonomy" id="45351"/>
    <lineage>
        <taxon>Eukaryota</taxon>
        <taxon>Metazoa</taxon>
        <taxon>Cnidaria</taxon>
        <taxon>Anthozoa</taxon>
        <taxon>Hexacorallia</taxon>
        <taxon>Actiniaria</taxon>
        <taxon>Edwardsiidae</taxon>
        <taxon>Nematostella</taxon>
    </lineage>
</organism>
<gene>
    <name evidence="8" type="ORF">NEMVEDRAFT_v1g238307</name>
</gene>
<evidence type="ECO:0008006" key="10">
    <source>
        <dbReference type="Google" id="ProtNLM"/>
    </source>
</evidence>
<dbReference type="Pfam" id="PF09451">
    <property type="entry name" value="ATG27"/>
    <property type="match status" value="1"/>
</dbReference>
<dbReference type="AlphaFoldDB" id="A7RHI0"/>
<dbReference type="GO" id="GO:0000139">
    <property type="term" value="C:Golgi membrane"/>
    <property type="evidence" value="ECO:0007669"/>
    <property type="project" value="UniProtKB-SubCell"/>
</dbReference>
<name>A7RHI0_NEMVE</name>
<evidence type="ECO:0000256" key="5">
    <source>
        <dbReference type="ARBA" id="ARBA00022989"/>
    </source>
</evidence>
<dbReference type="PhylomeDB" id="A7RHI0"/>
<evidence type="ECO:0000313" key="9">
    <source>
        <dbReference type="Proteomes" id="UP000001593"/>
    </source>
</evidence>
<reference evidence="8 9" key="1">
    <citation type="journal article" date="2007" name="Science">
        <title>Sea anemone genome reveals ancestral eumetazoan gene repertoire and genomic organization.</title>
        <authorList>
            <person name="Putnam N.H."/>
            <person name="Srivastava M."/>
            <person name="Hellsten U."/>
            <person name="Dirks B."/>
            <person name="Chapman J."/>
            <person name="Salamov A."/>
            <person name="Terry A."/>
            <person name="Shapiro H."/>
            <person name="Lindquist E."/>
            <person name="Kapitonov V.V."/>
            <person name="Jurka J."/>
            <person name="Genikhovich G."/>
            <person name="Grigoriev I.V."/>
            <person name="Lucas S.M."/>
            <person name="Steele R.E."/>
            <person name="Finnerty J.R."/>
            <person name="Technau U."/>
            <person name="Martindale M.Q."/>
            <person name="Rokhsar D.S."/>
        </authorList>
    </citation>
    <scope>NUCLEOTIDE SEQUENCE [LARGE SCALE GENOMIC DNA]</scope>
    <source>
        <strain evidence="9">CH2 X CH6</strain>
    </source>
</reference>
<sequence>MALPFARSFKECKKVDACRCQTDEGEIDLRNLAGKDGKPRFSDISDAKADQKSFLYDFNPCNPWTKPKPAVPLTYSCDNVAACLTIATTSLLNIGTQDSAQCVLDRTSGSCSLVFTGEAVGEITTTHIQLKCREGVDGILDPFRSDMDTRVFRSTLHSKYVCMSGLSVGSILLIIFFTLVVVYLITGIVFNKFKKGAEGKEVLPNLAFWVDFPILVKDGIIFTIQSSKKCCSSSEYNKI</sequence>
<evidence type="ECO:0000256" key="3">
    <source>
        <dbReference type="ARBA" id="ARBA00022729"/>
    </source>
</evidence>
<dbReference type="EMBL" id="DS469511">
    <property type="protein sequence ID" value="EDO48852.1"/>
    <property type="molecule type" value="Genomic_DNA"/>
</dbReference>
<evidence type="ECO:0000256" key="1">
    <source>
        <dbReference type="ARBA" id="ARBA00004472"/>
    </source>
</evidence>
<dbReference type="GO" id="GO:0015031">
    <property type="term" value="P:protein transport"/>
    <property type="evidence" value="ECO:0007669"/>
    <property type="project" value="UniProtKB-KW"/>
</dbReference>
<dbReference type="eggNOG" id="ENOG502S657">
    <property type="taxonomic scope" value="Eukaryota"/>
</dbReference>
<dbReference type="OMA" id="PANGHEW"/>
<dbReference type="OrthoDB" id="5984204at2759"/>
<dbReference type="FunFam" id="2.70.130.10:FF:000055">
    <property type="match status" value="1"/>
</dbReference>
<dbReference type="Gene3D" id="2.70.130.10">
    <property type="entry name" value="Mannose-6-phosphate receptor binding domain"/>
    <property type="match status" value="1"/>
</dbReference>
<dbReference type="KEGG" id="nve:5521106"/>
<evidence type="ECO:0000256" key="7">
    <source>
        <dbReference type="SAM" id="Phobius"/>
    </source>
</evidence>
<keyword evidence="3" id="KW-0732">Signal</keyword>
<dbReference type="PANTHER" id="PTHR15071:SF0">
    <property type="entry name" value="MANNOSE 6-PHOSPHATE RECEPTOR-LIKE PROTEIN 1"/>
    <property type="match status" value="1"/>
</dbReference>
<dbReference type="InParanoid" id="A7RHI0"/>
<comment type="subcellular location">
    <subcellularLocation>
        <location evidence="1">Preautophagosomal structure membrane</location>
        <topology evidence="1">Single-pass type I membrane protein</topology>
    </subcellularLocation>
</comment>